<feature type="transmembrane region" description="Helical" evidence="6">
    <location>
        <begin position="426"/>
        <end position="445"/>
    </location>
</feature>
<feature type="transmembrane region" description="Helical" evidence="6">
    <location>
        <begin position="289"/>
        <end position="309"/>
    </location>
</feature>
<keyword evidence="3 6" id="KW-0812">Transmembrane</keyword>
<gene>
    <name evidence="7" type="ORF">M3202_09385</name>
</gene>
<feature type="transmembrane region" description="Helical" evidence="6">
    <location>
        <begin position="163"/>
        <end position="180"/>
    </location>
</feature>
<dbReference type="RefSeq" id="WP_251223088.1">
    <property type="nucleotide sequence ID" value="NZ_JAMBOL010000006.1"/>
</dbReference>
<dbReference type="PANTHER" id="PTHR30618:SF0">
    <property type="entry name" value="PURINE-URACIL PERMEASE NCS1"/>
    <property type="match status" value="1"/>
</dbReference>
<organism evidence="7 8">
    <name type="scientific">Halalkalibacter oceani</name>
    <dbReference type="NCBI Taxonomy" id="1653776"/>
    <lineage>
        <taxon>Bacteria</taxon>
        <taxon>Bacillati</taxon>
        <taxon>Bacillota</taxon>
        <taxon>Bacilli</taxon>
        <taxon>Bacillales</taxon>
        <taxon>Bacillaceae</taxon>
        <taxon>Halalkalibacter</taxon>
    </lineage>
</organism>
<dbReference type="GO" id="GO:0005886">
    <property type="term" value="C:plasma membrane"/>
    <property type="evidence" value="ECO:0007669"/>
    <property type="project" value="TreeGrafter"/>
</dbReference>
<feature type="transmembrane region" description="Helical" evidence="6">
    <location>
        <begin position="92"/>
        <end position="116"/>
    </location>
</feature>
<evidence type="ECO:0000256" key="6">
    <source>
        <dbReference type="SAM" id="Phobius"/>
    </source>
</evidence>
<evidence type="ECO:0000256" key="1">
    <source>
        <dbReference type="ARBA" id="ARBA00004141"/>
    </source>
</evidence>
<keyword evidence="8" id="KW-1185">Reference proteome</keyword>
<evidence type="ECO:0000256" key="2">
    <source>
        <dbReference type="ARBA" id="ARBA00008974"/>
    </source>
</evidence>
<dbReference type="PANTHER" id="PTHR30618">
    <property type="entry name" value="NCS1 FAMILY PURINE/PYRIMIDINE TRANSPORTER"/>
    <property type="match status" value="1"/>
</dbReference>
<dbReference type="Proteomes" id="UP001139179">
    <property type="component" value="Unassembled WGS sequence"/>
</dbReference>
<feature type="transmembrane region" description="Helical" evidence="6">
    <location>
        <begin position="251"/>
        <end position="277"/>
    </location>
</feature>
<protein>
    <submittedName>
        <fullName evidence="7">NCS1 family transporter</fullName>
    </submittedName>
</protein>
<dbReference type="CDD" id="cd10323">
    <property type="entry name" value="SLC-NCS1sbd"/>
    <property type="match status" value="1"/>
</dbReference>
<keyword evidence="5 6" id="KW-0472">Membrane</keyword>
<evidence type="ECO:0000256" key="4">
    <source>
        <dbReference type="ARBA" id="ARBA00022989"/>
    </source>
</evidence>
<feature type="transmembrane region" description="Helical" evidence="6">
    <location>
        <begin position="128"/>
        <end position="151"/>
    </location>
</feature>
<dbReference type="Pfam" id="PF02133">
    <property type="entry name" value="Transp_cyt_pur"/>
    <property type="match status" value="1"/>
</dbReference>
<dbReference type="EMBL" id="JAMBOL010000006">
    <property type="protein sequence ID" value="MCM3714298.1"/>
    <property type="molecule type" value="Genomic_DNA"/>
</dbReference>
<feature type="transmembrane region" description="Helical" evidence="6">
    <location>
        <begin position="23"/>
        <end position="44"/>
    </location>
</feature>
<name>A0A9X2DSA4_9BACI</name>
<sequence>MKKSSYHLKSPDLLPIAHSERKISTLGFSIMWVGMAVVLAAFAIGGDGVQGMPLIYVLLASIIGCILIGLFITLTADVGIEHGLSFPVYMRAPFGVAGTHFPSIVRGITASIWFGINTYFGSAAINGILNILTGFDNWFVCFLIFALAQLINTAIGIKAVEKFADLAAPIIILIALWMYSTLADQAAAIDRNVWTWIESPVSGILLFTAFMTVITGNMGYWSTLATDASSLSRFIKAPKFERNWFKRNKGVLVGSVVALPLTQTLIVAIGGVAYIAVGNYDPIVALQESASGWILVVLLLMIVFSQWSTNTSANVVPAATIFSNAGGPKIPFYVGVFLAGVVGTVTQPWNLFNVLIPFLTTVGGILSAIVGVIFADYYMLRKRRLNVHDLYEKEGQYAYVNGVNWAGILAWVIGGAIAIAFPTYSFFVGFIIGAASYYLLAKYWWFEKYKQAEIEDPDDDKYLGITVGRDWLIDSEEVLESKKQIVN</sequence>
<proteinExistence type="inferred from homology"/>
<dbReference type="InterPro" id="IPR001248">
    <property type="entry name" value="Pur-cyt_permease"/>
</dbReference>
<accession>A0A9X2DSA4</accession>
<feature type="transmembrane region" description="Helical" evidence="6">
    <location>
        <begin position="355"/>
        <end position="378"/>
    </location>
</feature>
<evidence type="ECO:0000313" key="8">
    <source>
        <dbReference type="Proteomes" id="UP001139179"/>
    </source>
</evidence>
<comment type="caution">
    <text evidence="7">The sequence shown here is derived from an EMBL/GenBank/DDBJ whole genome shotgun (WGS) entry which is preliminary data.</text>
</comment>
<comment type="similarity">
    <text evidence="2">Belongs to the purine-cytosine permease (2.A.39) family.</text>
</comment>
<dbReference type="Gene3D" id="1.10.4160.10">
    <property type="entry name" value="Hydantoin permease"/>
    <property type="match status" value="1"/>
</dbReference>
<evidence type="ECO:0000313" key="7">
    <source>
        <dbReference type="EMBL" id="MCM3714298.1"/>
    </source>
</evidence>
<feature type="transmembrane region" description="Helical" evidence="6">
    <location>
        <begin position="56"/>
        <end position="80"/>
    </location>
</feature>
<reference evidence="7" key="1">
    <citation type="submission" date="2022-05" db="EMBL/GenBank/DDBJ databases">
        <title>Comparative Genomics of Spacecraft Associated Microbes.</title>
        <authorList>
            <person name="Tran M.T."/>
            <person name="Wright A."/>
            <person name="Seuylemezian A."/>
            <person name="Eisen J."/>
            <person name="Coil D."/>
        </authorList>
    </citation>
    <scope>NUCLEOTIDE SEQUENCE</scope>
    <source>
        <strain evidence="7">214.1.1</strain>
    </source>
</reference>
<evidence type="ECO:0000256" key="5">
    <source>
        <dbReference type="ARBA" id="ARBA00023136"/>
    </source>
</evidence>
<dbReference type="AlphaFoldDB" id="A0A9X2DSA4"/>
<feature type="transmembrane region" description="Helical" evidence="6">
    <location>
        <begin position="398"/>
        <end position="420"/>
    </location>
</feature>
<dbReference type="InterPro" id="IPR045225">
    <property type="entry name" value="Uracil/uridine/allantoin_perm"/>
</dbReference>
<dbReference type="GO" id="GO:0015205">
    <property type="term" value="F:nucleobase transmembrane transporter activity"/>
    <property type="evidence" value="ECO:0007669"/>
    <property type="project" value="TreeGrafter"/>
</dbReference>
<keyword evidence="4 6" id="KW-1133">Transmembrane helix</keyword>
<feature type="transmembrane region" description="Helical" evidence="6">
    <location>
        <begin position="200"/>
        <end position="221"/>
    </location>
</feature>
<evidence type="ECO:0000256" key="3">
    <source>
        <dbReference type="ARBA" id="ARBA00022692"/>
    </source>
</evidence>
<feature type="transmembrane region" description="Helical" evidence="6">
    <location>
        <begin position="330"/>
        <end position="349"/>
    </location>
</feature>
<comment type="subcellular location">
    <subcellularLocation>
        <location evidence="1">Membrane</location>
        <topology evidence="1">Multi-pass membrane protein</topology>
    </subcellularLocation>
</comment>